<gene>
    <name evidence="1" type="ORF">OXX778_LOCUS23558</name>
</gene>
<dbReference type="EMBL" id="CAJNOC010013781">
    <property type="protein sequence ID" value="CAF1159476.1"/>
    <property type="molecule type" value="Genomic_DNA"/>
</dbReference>
<dbReference type="Proteomes" id="UP000663879">
    <property type="component" value="Unassembled WGS sequence"/>
</dbReference>
<dbReference type="OrthoDB" id="248495at2759"/>
<dbReference type="AlphaFoldDB" id="A0A814TC62"/>
<name>A0A814TC62_9BILA</name>
<organism evidence="1 2">
    <name type="scientific">Brachionus calyciflorus</name>
    <dbReference type="NCBI Taxonomy" id="104777"/>
    <lineage>
        <taxon>Eukaryota</taxon>
        <taxon>Metazoa</taxon>
        <taxon>Spiralia</taxon>
        <taxon>Gnathifera</taxon>
        <taxon>Rotifera</taxon>
        <taxon>Eurotatoria</taxon>
        <taxon>Monogononta</taxon>
        <taxon>Pseudotrocha</taxon>
        <taxon>Ploima</taxon>
        <taxon>Brachionidae</taxon>
        <taxon>Brachionus</taxon>
    </lineage>
</organism>
<reference evidence="1" key="1">
    <citation type="submission" date="2021-02" db="EMBL/GenBank/DDBJ databases">
        <authorList>
            <person name="Nowell W R."/>
        </authorList>
    </citation>
    <scope>NUCLEOTIDE SEQUENCE</scope>
    <source>
        <strain evidence="1">Ploen Becks lab</strain>
    </source>
</reference>
<feature type="non-terminal residue" evidence="1">
    <location>
        <position position="1"/>
    </location>
</feature>
<accession>A0A814TC62</accession>
<evidence type="ECO:0000313" key="2">
    <source>
        <dbReference type="Proteomes" id="UP000663879"/>
    </source>
</evidence>
<proteinExistence type="predicted"/>
<sequence>MTTFADATTFNRSITARTNEARRMADKMFNQT</sequence>
<comment type="caution">
    <text evidence="1">The sequence shown here is derived from an EMBL/GenBank/DDBJ whole genome shotgun (WGS) entry which is preliminary data.</text>
</comment>
<evidence type="ECO:0000313" key="1">
    <source>
        <dbReference type="EMBL" id="CAF1159476.1"/>
    </source>
</evidence>
<keyword evidence="2" id="KW-1185">Reference proteome</keyword>
<protein>
    <submittedName>
        <fullName evidence="1">Uncharacterized protein</fullName>
    </submittedName>
</protein>